<dbReference type="Pfam" id="PF16011">
    <property type="entry name" value="CBM9_2"/>
    <property type="match status" value="1"/>
</dbReference>
<sequence length="245" mass="27844">MFKNFYVLKLKKVLFTFLLFYFFTFKIMANTLEIKKLSATSVSAADICRVLDDANIGFVAVGNHCWAETFPYRPTMEVRMAHNGKQLLINCRVTEECVRAVAPHDDGNVWEDSCCELFLSPVADGTYYNLECNAAGTLLIGFGAKREGRERAPQAVLDKIDRWSSMGRTPFDDIAGERTWQLCLAVPVEAYYQHSLPSFDGLKVKGNVYKCGDKLPHPHFLSFFPIDLPKPDFHRPDFFGSVEFE</sequence>
<dbReference type="GO" id="GO:0004553">
    <property type="term" value="F:hydrolase activity, hydrolyzing O-glycosyl compounds"/>
    <property type="evidence" value="ECO:0007669"/>
    <property type="project" value="InterPro"/>
</dbReference>
<dbReference type="AlphaFoldDB" id="G6B0H6"/>
<reference evidence="2 3" key="1">
    <citation type="submission" date="2011-08" db="EMBL/GenBank/DDBJ databases">
        <authorList>
            <person name="Weinstock G."/>
            <person name="Sodergren E."/>
            <person name="Clifton S."/>
            <person name="Fulton L."/>
            <person name="Fulton B."/>
            <person name="Courtney L."/>
            <person name="Fronick C."/>
            <person name="Harrison M."/>
            <person name="Strong C."/>
            <person name="Farmer C."/>
            <person name="Delahaunty K."/>
            <person name="Markovic C."/>
            <person name="Hall O."/>
            <person name="Minx P."/>
            <person name="Tomlinson C."/>
            <person name="Mitreva M."/>
            <person name="Hou S."/>
            <person name="Chen J."/>
            <person name="Wollam A."/>
            <person name="Pepin K.H."/>
            <person name="Johnson M."/>
            <person name="Bhonagiri V."/>
            <person name="Zhang X."/>
            <person name="Suruliraj S."/>
            <person name="Warren W."/>
            <person name="Chinwalla A."/>
            <person name="Mardis E.R."/>
            <person name="Wilson R.K."/>
        </authorList>
    </citation>
    <scope>NUCLEOTIDE SEQUENCE [LARGE SCALE GENOMIC DNA]</scope>
    <source>
        <strain evidence="2 3">DSM 18206</strain>
    </source>
</reference>
<accession>G6B0H6</accession>
<evidence type="ECO:0000313" key="3">
    <source>
        <dbReference type="Proteomes" id="UP000004407"/>
    </source>
</evidence>
<dbReference type="SUPFAM" id="SSF49344">
    <property type="entry name" value="CBD9-like"/>
    <property type="match status" value="1"/>
</dbReference>
<evidence type="ECO:0000259" key="1">
    <source>
        <dbReference type="Pfam" id="PF16011"/>
    </source>
</evidence>
<dbReference type="PATRIC" id="fig|1002367.3.peg.1937"/>
<dbReference type="eggNOG" id="COG3706">
    <property type="taxonomic scope" value="Bacteria"/>
</dbReference>
<dbReference type="Proteomes" id="UP000004407">
    <property type="component" value="Unassembled WGS sequence"/>
</dbReference>
<dbReference type="EMBL" id="AFZZ01000201">
    <property type="protein sequence ID" value="EHJ37353.1"/>
    <property type="molecule type" value="Genomic_DNA"/>
</dbReference>
<organism evidence="2 3">
    <name type="scientific">Leyella stercorea DSM 18206</name>
    <dbReference type="NCBI Taxonomy" id="1002367"/>
    <lineage>
        <taxon>Bacteria</taxon>
        <taxon>Pseudomonadati</taxon>
        <taxon>Bacteroidota</taxon>
        <taxon>Bacteroidia</taxon>
        <taxon>Bacteroidales</taxon>
        <taxon>Prevotellaceae</taxon>
        <taxon>Leyella</taxon>
    </lineage>
</organism>
<feature type="domain" description="Carbohydrate-binding" evidence="1">
    <location>
        <begin position="49"/>
        <end position="244"/>
    </location>
</feature>
<dbReference type="CDD" id="cd09620">
    <property type="entry name" value="CBM9_like_3"/>
    <property type="match status" value="1"/>
</dbReference>
<dbReference type="HOGENOM" id="CLU_106157_0_0_10"/>
<dbReference type="Gene3D" id="2.60.40.1190">
    <property type="match status" value="1"/>
</dbReference>
<gene>
    <name evidence="2" type="ORF">HMPREF0673_02394</name>
</gene>
<comment type="caution">
    <text evidence="2">The sequence shown here is derived from an EMBL/GenBank/DDBJ whole genome shotgun (WGS) entry which is preliminary data.</text>
</comment>
<proteinExistence type="predicted"/>
<dbReference type="GO" id="GO:0016052">
    <property type="term" value="P:carbohydrate catabolic process"/>
    <property type="evidence" value="ECO:0007669"/>
    <property type="project" value="InterPro"/>
</dbReference>
<name>G6B0H6_9BACT</name>
<evidence type="ECO:0000313" key="2">
    <source>
        <dbReference type="EMBL" id="EHJ37353.1"/>
    </source>
</evidence>
<dbReference type="GO" id="GO:0030246">
    <property type="term" value="F:carbohydrate binding"/>
    <property type="evidence" value="ECO:0007669"/>
    <property type="project" value="InterPro"/>
</dbReference>
<dbReference type="InterPro" id="IPR010502">
    <property type="entry name" value="Carb-bd_dom_fam9"/>
</dbReference>
<protein>
    <recommendedName>
        <fullName evidence="1">Carbohydrate-binding domain-containing protein</fullName>
    </recommendedName>
</protein>